<dbReference type="AlphaFoldDB" id="A0A0M7A806"/>
<evidence type="ECO:0000313" key="2">
    <source>
        <dbReference type="EMBL" id="CTQ70546.1"/>
    </source>
</evidence>
<feature type="compositionally biased region" description="Low complexity" evidence="1">
    <location>
        <begin position="80"/>
        <end position="93"/>
    </location>
</feature>
<evidence type="ECO:0000313" key="3">
    <source>
        <dbReference type="Proteomes" id="UP000053235"/>
    </source>
</evidence>
<gene>
    <name evidence="2" type="ORF">LAX5112_02547</name>
</gene>
<name>A0A0M7A806_9HYPH</name>
<proteinExistence type="predicted"/>
<sequence>MTSRILDDTSSALAPGQATETEMLSILTVGKNCVFSFARPYAPNRTMIAMIRLAAFGCRTRTSMMPRGSIGRAMSSPFTAQRQQIDLQAQQLRSPPVAQRSHR</sequence>
<evidence type="ECO:0000256" key="1">
    <source>
        <dbReference type="SAM" id="MobiDB-lite"/>
    </source>
</evidence>
<organism evidence="2 3">
    <name type="scientific">Roseibium alexandrii</name>
    <dbReference type="NCBI Taxonomy" id="388408"/>
    <lineage>
        <taxon>Bacteria</taxon>
        <taxon>Pseudomonadati</taxon>
        <taxon>Pseudomonadota</taxon>
        <taxon>Alphaproteobacteria</taxon>
        <taxon>Hyphomicrobiales</taxon>
        <taxon>Stappiaceae</taxon>
        <taxon>Roseibium</taxon>
    </lineage>
</organism>
<accession>A0A0M7A806</accession>
<protein>
    <submittedName>
        <fullName evidence="2">Uncharacterized protein</fullName>
    </submittedName>
</protein>
<dbReference type="Proteomes" id="UP000053235">
    <property type="component" value="Unassembled WGS sequence"/>
</dbReference>
<keyword evidence="3" id="KW-1185">Reference proteome</keyword>
<feature type="region of interest" description="Disordered" evidence="1">
    <location>
        <begin position="67"/>
        <end position="103"/>
    </location>
</feature>
<reference evidence="3" key="1">
    <citation type="submission" date="2015-07" db="EMBL/GenBank/DDBJ databases">
        <authorList>
            <person name="Rodrigo-Torres Lidia"/>
            <person name="Arahal R.David."/>
        </authorList>
    </citation>
    <scope>NUCLEOTIDE SEQUENCE [LARGE SCALE GENOMIC DNA]</scope>
    <source>
        <strain evidence="3">CECT 5112</strain>
    </source>
</reference>
<dbReference type="EMBL" id="CXWD01000008">
    <property type="protein sequence ID" value="CTQ70546.1"/>
    <property type="molecule type" value="Genomic_DNA"/>
</dbReference>